<evidence type="ECO:0008006" key="6">
    <source>
        <dbReference type="Google" id="ProtNLM"/>
    </source>
</evidence>
<proteinExistence type="predicted"/>
<keyword evidence="1" id="KW-1133">Transmembrane helix</keyword>
<dbReference type="Proteomes" id="UP001348492">
    <property type="component" value="Chromosome"/>
</dbReference>
<feature type="domain" description="DUF4179" evidence="2">
    <location>
        <begin position="39"/>
        <end position="124"/>
    </location>
</feature>
<evidence type="ECO:0000256" key="1">
    <source>
        <dbReference type="SAM" id="Phobius"/>
    </source>
</evidence>
<keyword evidence="5" id="KW-1185">Reference proteome</keyword>
<keyword evidence="1" id="KW-0812">Transmembrane</keyword>
<dbReference type="EMBL" id="CP117523">
    <property type="protein sequence ID" value="WWD83133.1"/>
    <property type="molecule type" value="Genomic_DNA"/>
</dbReference>
<protein>
    <recommendedName>
        <fullName evidence="6">DUF4179 domain-containing protein</fullName>
    </recommendedName>
</protein>
<reference evidence="4 5" key="1">
    <citation type="journal article" date="2023" name="PLoS ONE">
        <title>Genome-based metabolic and phylogenomic analysis of three Terrisporobacter species.</title>
        <authorList>
            <person name="Boer T."/>
            <person name="Bengelsdorf F.R."/>
            <person name="Bomeke M."/>
            <person name="Daniel R."/>
            <person name="Poehlein A."/>
        </authorList>
    </citation>
    <scope>NUCLEOTIDE SEQUENCE [LARGE SCALE GENOMIC DNA]</scope>
    <source>
        <strain evidence="4 5">DSM 1288</strain>
    </source>
</reference>
<dbReference type="Pfam" id="PF18705">
    <property type="entry name" value="DUF5643"/>
    <property type="match status" value="1"/>
</dbReference>
<evidence type="ECO:0000313" key="5">
    <source>
        <dbReference type="Proteomes" id="UP001348492"/>
    </source>
</evidence>
<accession>A0ABZ2ETY9</accession>
<sequence>MKKDFDILNDVKIDVDEYKEVKFDNNDEIKKRMKSKIKKRKSSYKKVIVAASLTVVLGGGILCNETVWANVQKMWYTLQSVLDLKSNEVTNYKYEINKSVASKNIKVTYKNLMIDDGNLIVEVDVDDSKFDPFKDFTEKEQKDWNVDKWGNRELYISLGNIETYVDGEKRGILNSGQTDYEKKASNSNGLTNIVTIIPLNEIEGGPGVDKVGDKEFPYTINKDKIYNIKLNTKKIHIAAEKLGDEKAGYAGAIRSDWSIDLPIKGEDLIKATVNYDDYKINKNIKINIGGGDKKLKIDSLHLSPIYAKVQYTTDLDGYHIDDKYDINIKLENEDGEEYQIHQMTPKYNEEKNSCKVVIEYRNIFKGSKKIKLIPVVTNIETGKVTEQEFITIDLDKNK</sequence>
<dbReference type="InterPro" id="IPR025436">
    <property type="entry name" value="DUF4179"/>
</dbReference>
<keyword evidence="1" id="KW-0472">Membrane</keyword>
<gene>
    <name evidence="4" type="ORF">TEGL_15390</name>
</gene>
<evidence type="ECO:0000259" key="2">
    <source>
        <dbReference type="Pfam" id="PF13786"/>
    </source>
</evidence>
<evidence type="ECO:0000259" key="3">
    <source>
        <dbReference type="Pfam" id="PF18705"/>
    </source>
</evidence>
<feature type="transmembrane region" description="Helical" evidence="1">
    <location>
        <begin position="43"/>
        <end position="62"/>
    </location>
</feature>
<dbReference type="InterPro" id="IPR040680">
    <property type="entry name" value="DUF5643"/>
</dbReference>
<evidence type="ECO:0000313" key="4">
    <source>
        <dbReference type="EMBL" id="WWD83133.1"/>
    </source>
</evidence>
<organism evidence="4 5">
    <name type="scientific">Terrisporobacter glycolicus ATCC 14880 = DSM 1288</name>
    <dbReference type="NCBI Taxonomy" id="1121315"/>
    <lineage>
        <taxon>Bacteria</taxon>
        <taxon>Bacillati</taxon>
        <taxon>Bacillota</taxon>
        <taxon>Clostridia</taxon>
        <taxon>Peptostreptococcales</taxon>
        <taxon>Peptostreptococcaceae</taxon>
        <taxon>Terrisporobacter</taxon>
    </lineage>
</organism>
<dbReference type="RefSeq" id="WP_018589586.1">
    <property type="nucleotide sequence ID" value="NZ_CP117523.1"/>
</dbReference>
<dbReference type="Pfam" id="PF13786">
    <property type="entry name" value="DUF4179"/>
    <property type="match status" value="1"/>
</dbReference>
<feature type="domain" description="DUF5643" evidence="3">
    <location>
        <begin position="280"/>
        <end position="393"/>
    </location>
</feature>
<name>A0ABZ2ETY9_9FIRM</name>